<keyword evidence="4" id="KW-0408">Iron</keyword>
<evidence type="ECO:0000256" key="3">
    <source>
        <dbReference type="ARBA" id="ARBA00023002"/>
    </source>
</evidence>
<comment type="similarity">
    <text evidence="1">Belongs to the iron/ascorbate-dependent oxidoreductase family.</text>
</comment>
<dbReference type="InterPro" id="IPR044861">
    <property type="entry name" value="IPNS-like_FE2OG_OXY"/>
</dbReference>
<dbReference type="EMBL" id="VOIH02000009">
    <property type="protein sequence ID" value="KAF3437733.1"/>
    <property type="molecule type" value="Genomic_DNA"/>
</dbReference>
<keyword evidence="7" id="KW-1185">Reference proteome</keyword>
<feature type="domain" description="Isopenicillin N synthase-like Fe(2+) 2OG dioxygenase" evidence="5">
    <location>
        <begin position="114"/>
        <end position="176"/>
    </location>
</feature>
<dbReference type="PANTHER" id="PTHR10209">
    <property type="entry name" value="OXIDOREDUCTASE, 2OG-FE II OXYGENASE FAMILY PROTEIN"/>
    <property type="match status" value="1"/>
</dbReference>
<dbReference type="Pfam" id="PF03171">
    <property type="entry name" value="2OG-FeII_Oxy"/>
    <property type="match status" value="1"/>
</dbReference>
<evidence type="ECO:0000256" key="1">
    <source>
        <dbReference type="ARBA" id="ARBA00008056"/>
    </source>
</evidence>
<dbReference type="InterPro" id="IPR027443">
    <property type="entry name" value="IPNS-like_sf"/>
</dbReference>
<dbReference type="OrthoDB" id="1182225at2759"/>
<dbReference type="GO" id="GO:0016491">
    <property type="term" value="F:oxidoreductase activity"/>
    <property type="evidence" value="ECO:0007669"/>
    <property type="project" value="UniProtKB-KW"/>
</dbReference>
<keyword evidence="2" id="KW-0479">Metal-binding</keyword>
<dbReference type="Proteomes" id="UP000796880">
    <property type="component" value="Unassembled WGS sequence"/>
</dbReference>
<evidence type="ECO:0000256" key="4">
    <source>
        <dbReference type="ARBA" id="ARBA00023004"/>
    </source>
</evidence>
<proteinExistence type="inferred from homology"/>
<evidence type="ECO:0000313" key="6">
    <source>
        <dbReference type="EMBL" id="KAF3437733.1"/>
    </source>
</evidence>
<evidence type="ECO:0000313" key="7">
    <source>
        <dbReference type="Proteomes" id="UP000796880"/>
    </source>
</evidence>
<dbReference type="SUPFAM" id="SSF51197">
    <property type="entry name" value="Clavaminate synthase-like"/>
    <property type="match status" value="1"/>
</dbReference>
<organism evidence="6 7">
    <name type="scientific">Rhamnella rubrinervis</name>
    <dbReference type="NCBI Taxonomy" id="2594499"/>
    <lineage>
        <taxon>Eukaryota</taxon>
        <taxon>Viridiplantae</taxon>
        <taxon>Streptophyta</taxon>
        <taxon>Embryophyta</taxon>
        <taxon>Tracheophyta</taxon>
        <taxon>Spermatophyta</taxon>
        <taxon>Magnoliopsida</taxon>
        <taxon>eudicotyledons</taxon>
        <taxon>Gunneridae</taxon>
        <taxon>Pentapetalae</taxon>
        <taxon>rosids</taxon>
        <taxon>fabids</taxon>
        <taxon>Rosales</taxon>
        <taxon>Rhamnaceae</taxon>
        <taxon>rhamnoid group</taxon>
        <taxon>Rhamneae</taxon>
        <taxon>Rhamnella</taxon>
    </lineage>
</organism>
<dbReference type="GO" id="GO:0046872">
    <property type="term" value="F:metal ion binding"/>
    <property type="evidence" value="ECO:0007669"/>
    <property type="project" value="UniProtKB-KW"/>
</dbReference>
<accession>A0A8K0E0G8</accession>
<protein>
    <recommendedName>
        <fullName evidence="5">Isopenicillin N synthase-like Fe(2+) 2OG dioxygenase domain-containing protein</fullName>
    </recommendedName>
</protein>
<dbReference type="PANTHER" id="PTHR10209:SF732">
    <property type="entry name" value="FLAVONOL SYNTHASE_FLAVANONE 3-HYDROXYLASE-LIKE"/>
    <property type="match status" value="1"/>
</dbReference>
<comment type="caution">
    <text evidence="6">The sequence shown here is derived from an EMBL/GenBank/DDBJ whole genome shotgun (WGS) entry which is preliminary data.</text>
</comment>
<dbReference type="AlphaFoldDB" id="A0A8K0E0G8"/>
<keyword evidence="3" id="KW-0560">Oxidoreductase</keyword>
<name>A0A8K0E0G8_9ROSA</name>
<dbReference type="Gene3D" id="2.60.120.330">
    <property type="entry name" value="B-lactam Antibiotic, Isopenicillin N Synthase, Chain"/>
    <property type="match status" value="1"/>
</dbReference>
<reference evidence="6" key="1">
    <citation type="submission" date="2020-03" db="EMBL/GenBank/DDBJ databases">
        <title>A high-quality chromosome-level genome assembly of a woody plant with both climbing and erect habits, Rhamnella rubrinervis.</title>
        <authorList>
            <person name="Lu Z."/>
            <person name="Yang Y."/>
            <person name="Zhu X."/>
            <person name="Sun Y."/>
        </authorList>
    </citation>
    <scope>NUCLEOTIDE SEQUENCE</scope>
    <source>
        <strain evidence="6">BYM</strain>
        <tissue evidence="6">Leaf</tissue>
    </source>
</reference>
<gene>
    <name evidence="6" type="ORF">FNV43_RR20489</name>
</gene>
<evidence type="ECO:0000259" key="5">
    <source>
        <dbReference type="Pfam" id="PF03171"/>
    </source>
</evidence>
<evidence type="ECO:0000256" key="2">
    <source>
        <dbReference type="ARBA" id="ARBA00022723"/>
    </source>
</evidence>
<sequence length="177" mass="20126">MSKALELSKTFFDYSYEEKLKVTAGSAAPLPAGYNRQPEHSPDKNEYLLMFPPGSDFNVYPQNPPEFREILEEIFIQLTKIGSLLENILNECLGLPANFLKDYNCDRSWDFMASLRYFPATENENNGILEHEDGNCITFVFQDDVGGLQVRNNNQWIPVTPIEATIVVNLGDVIQLQ</sequence>